<name>A0A1I3PFX7_9PLAN</name>
<dbReference type="STRING" id="1576369.SAMN05421753_116140"/>
<dbReference type="AlphaFoldDB" id="A0A1I3PFX7"/>
<evidence type="ECO:0000313" key="2">
    <source>
        <dbReference type="Proteomes" id="UP000199518"/>
    </source>
</evidence>
<gene>
    <name evidence="1" type="ORF">SAMN05421753_116140</name>
</gene>
<evidence type="ECO:0008006" key="3">
    <source>
        <dbReference type="Google" id="ProtNLM"/>
    </source>
</evidence>
<dbReference type="Proteomes" id="UP000199518">
    <property type="component" value="Unassembled WGS sequence"/>
</dbReference>
<sequence>MNSQMESPAQMMAARISGTMLMLVFALSLALMGCERREKVLEIKTPGGSIEVDKKTDLINGDKSIEVENNRN</sequence>
<accession>A0A1I3PFX7</accession>
<protein>
    <recommendedName>
        <fullName evidence="3">Lipoprotein</fullName>
    </recommendedName>
</protein>
<dbReference type="EMBL" id="FOQD01000016">
    <property type="protein sequence ID" value="SFJ20321.1"/>
    <property type="molecule type" value="Genomic_DNA"/>
</dbReference>
<organism evidence="1 2">
    <name type="scientific">Planctomicrobium piriforme</name>
    <dbReference type="NCBI Taxonomy" id="1576369"/>
    <lineage>
        <taxon>Bacteria</taxon>
        <taxon>Pseudomonadati</taxon>
        <taxon>Planctomycetota</taxon>
        <taxon>Planctomycetia</taxon>
        <taxon>Planctomycetales</taxon>
        <taxon>Planctomycetaceae</taxon>
        <taxon>Planctomicrobium</taxon>
    </lineage>
</organism>
<evidence type="ECO:0000313" key="1">
    <source>
        <dbReference type="EMBL" id="SFJ20321.1"/>
    </source>
</evidence>
<keyword evidence="2" id="KW-1185">Reference proteome</keyword>
<reference evidence="2" key="1">
    <citation type="submission" date="2016-10" db="EMBL/GenBank/DDBJ databases">
        <authorList>
            <person name="Varghese N."/>
            <person name="Submissions S."/>
        </authorList>
    </citation>
    <scope>NUCLEOTIDE SEQUENCE [LARGE SCALE GENOMIC DNA]</scope>
    <source>
        <strain evidence="2">DSM 26348</strain>
    </source>
</reference>
<proteinExistence type="predicted"/>